<protein>
    <submittedName>
        <fullName evidence="1">Uncharacterized protein</fullName>
    </submittedName>
</protein>
<dbReference type="RefSeq" id="WP_380252367.1">
    <property type="nucleotide sequence ID" value="NZ_JBHUII010000006.1"/>
</dbReference>
<comment type="caution">
    <text evidence="1">The sequence shown here is derived from an EMBL/GenBank/DDBJ whole genome shotgun (WGS) entry which is preliminary data.</text>
</comment>
<proteinExistence type="predicted"/>
<accession>A0ABW5BKA6</accession>
<dbReference type="EMBL" id="JBHUII010000006">
    <property type="protein sequence ID" value="MFD2206588.1"/>
    <property type="molecule type" value="Genomic_DNA"/>
</dbReference>
<organism evidence="1 2">
    <name type="scientific">Kiloniella antarctica</name>
    <dbReference type="NCBI Taxonomy" id="1550907"/>
    <lineage>
        <taxon>Bacteria</taxon>
        <taxon>Pseudomonadati</taxon>
        <taxon>Pseudomonadota</taxon>
        <taxon>Alphaproteobacteria</taxon>
        <taxon>Rhodospirillales</taxon>
        <taxon>Kiloniellaceae</taxon>
        <taxon>Kiloniella</taxon>
    </lineage>
</organism>
<sequence length="78" mass="8667">MSQPLKPTYRHTYTLEMTVTVNSNNEQAIDVTAGDVWAAILKKTDMSDADFLRRVGSPTHTEKGALKKPHLYSVTMAS</sequence>
<dbReference type="Proteomes" id="UP001597294">
    <property type="component" value="Unassembled WGS sequence"/>
</dbReference>
<gene>
    <name evidence="1" type="ORF">ACFSKO_13220</name>
</gene>
<keyword evidence="2" id="KW-1185">Reference proteome</keyword>
<name>A0ABW5BKA6_9PROT</name>
<reference evidence="2" key="1">
    <citation type="journal article" date="2019" name="Int. J. Syst. Evol. Microbiol.">
        <title>The Global Catalogue of Microorganisms (GCM) 10K type strain sequencing project: providing services to taxonomists for standard genome sequencing and annotation.</title>
        <authorList>
            <consortium name="The Broad Institute Genomics Platform"/>
            <consortium name="The Broad Institute Genome Sequencing Center for Infectious Disease"/>
            <person name="Wu L."/>
            <person name="Ma J."/>
        </authorList>
    </citation>
    <scope>NUCLEOTIDE SEQUENCE [LARGE SCALE GENOMIC DNA]</scope>
    <source>
        <strain evidence="2">CGMCC 4.7192</strain>
    </source>
</reference>
<evidence type="ECO:0000313" key="2">
    <source>
        <dbReference type="Proteomes" id="UP001597294"/>
    </source>
</evidence>
<evidence type="ECO:0000313" key="1">
    <source>
        <dbReference type="EMBL" id="MFD2206588.1"/>
    </source>
</evidence>